<proteinExistence type="predicted"/>
<reference evidence="3" key="2">
    <citation type="submission" date="2025-08" db="UniProtKB">
        <authorList>
            <consortium name="RefSeq"/>
        </authorList>
    </citation>
    <scope>IDENTIFICATION</scope>
    <source>
        <strain evidence="3">S238N-H82</strain>
        <tissue evidence="3">Testes</tissue>
    </source>
</reference>
<dbReference type="PANTHER" id="PTHR14389:SF3">
    <property type="entry name" value="PROTEIN FAM111A-LIKE"/>
    <property type="match status" value="1"/>
</dbReference>
<accession>A0A9J7N7X0</accession>
<dbReference type="InterPro" id="IPR009003">
    <property type="entry name" value="Peptidase_S1_PA"/>
</dbReference>
<evidence type="ECO:0000256" key="1">
    <source>
        <dbReference type="SAM" id="MobiDB-lite"/>
    </source>
</evidence>
<dbReference type="Pfam" id="PF13365">
    <property type="entry name" value="Trypsin_2"/>
    <property type="match status" value="1"/>
</dbReference>
<dbReference type="RefSeq" id="XP_035696482.1">
    <property type="nucleotide sequence ID" value="XM_035840589.1"/>
</dbReference>
<dbReference type="KEGG" id="bfo:118429938"/>
<gene>
    <name evidence="3" type="primary">LOC118429938</name>
</gene>
<dbReference type="Gene3D" id="2.40.10.10">
    <property type="entry name" value="Trypsin-like serine proteases"/>
    <property type="match status" value="2"/>
</dbReference>
<dbReference type="Proteomes" id="UP000001554">
    <property type="component" value="Chromosome 1"/>
</dbReference>
<organism evidence="2 3">
    <name type="scientific">Branchiostoma floridae</name>
    <name type="common">Florida lancelet</name>
    <name type="synonym">Amphioxus</name>
    <dbReference type="NCBI Taxonomy" id="7739"/>
    <lineage>
        <taxon>Eukaryota</taxon>
        <taxon>Metazoa</taxon>
        <taxon>Chordata</taxon>
        <taxon>Cephalochordata</taxon>
        <taxon>Leptocardii</taxon>
        <taxon>Amphioxiformes</taxon>
        <taxon>Branchiostomatidae</taxon>
        <taxon>Branchiostoma</taxon>
    </lineage>
</organism>
<feature type="region of interest" description="Disordered" evidence="1">
    <location>
        <begin position="283"/>
        <end position="336"/>
    </location>
</feature>
<keyword evidence="2" id="KW-1185">Reference proteome</keyword>
<dbReference type="GeneID" id="118429938"/>
<dbReference type="PANTHER" id="PTHR14389">
    <property type="entry name" value="SI:CH1073-475A24.1"/>
    <property type="match status" value="1"/>
</dbReference>
<evidence type="ECO:0000313" key="3">
    <source>
        <dbReference type="RefSeq" id="XP_035696482.1"/>
    </source>
</evidence>
<protein>
    <submittedName>
        <fullName evidence="3">Uncharacterized protein LOC118429938</fullName>
    </submittedName>
</protein>
<dbReference type="OMA" id="FRVGPKF"/>
<dbReference type="OrthoDB" id="10025068at2759"/>
<sequence>MAEGTDFNFVVNEEEAPLTPKLELTGDTEYAACAASNSAKEFSFKAAGKDTPSTAQIPEDGTKGSVEKVTFEVLFENLKPCGKKRSITAPGSQRIVDALQAVQGLQKIKKDLQKVFLDPLPDSKVKGEPNIGSPCSSIAGGKFKARFHKNLKDVQSLSIYDDDGLKSRKRSRFYVNVSEQRSRSQWITKMEPTKFHFRTLLIDCLPNDTLLSALLRDGRIDNSKMKKSVLSECSDHSVPIVQALMDDAHSHHDSTFVSEVIDEPQVSEDDWQESLRKVQIDYGVDRNPTHKGSIGPTVTQSPSYEGRTDTSASSVPSTSGSTPKVGNPGSQENKSDEKMYAEWQTLAAKLLKLDLLPKESEIKEKKRRKKLDKFAEPFVQEYHNVNQGTTVLMMSKLIGHSVSVGVVVKNDHCYGTCFRVGPKFVLTNKHVTKLADLSSGSCNDAFVEFNYLKAFPNEEDFVRFIVKDVKHSQDDLDYCILELDIPTGQFQLVQERLPGLESLIGSTSEGSTVTIIGHPGGQPKKLDVRCPVLNPNNNKVTHYLKIHPSKAQDVYHPGRTIYKSTFAHGSSGSPGFDQYGNLVVMHTRGYPLHAGSHSVLEQGIRLTAIHGDLRRNKPDLFRAIFPPECWDTVWPGTEEHMDCS</sequence>
<reference evidence="2" key="1">
    <citation type="journal article" date="2020" name="Nat. Ecol. Evol.">
        <title>Deeply conserved synteny resolves early events in vertebrate evolution.</title>
        <authorList>
            <person name="Simakov O."/>
            <person name="Marletaz F."/>
            <person name="Yue J.X."/>
            <person name="O'Connell B."/>
            <person name="Jenkins J."/>
            <person name="Brandt A."/>
            <person name="Calef R."/>
            <person name="Tung C.H."/>
            <person name="Huang T.K."/>
            <person name="Schmutz J."/>
            <person name="Satoh N."/>
            <person name="Yu J.K."/>
            <person name="Putnam N.H."/>
            <person name="Green R.E."/>
            <person name="Rokhsar D.S."/>
        </authorList>
    </citation>
    <scope>NUCLEOTIDE SEQUENCE [LARGE SCALE GENOMIC DNA]</scope>
    <source>
        <strain evidence="2">S238N-H82</strain>
    </source>
</reference>
<name>A0A9J7N7X0_BRAFL</name>
<dbReference type="InterPro" id="IPR043504">
    <property type="entry name" value="Peptidase_S1_PA_chymotrypsin"/>
</dbReference>
<dbReference type="AlphaFoldDB" id="A0A9J7N7X0"/>
<feature type="compositionally biased region" description="Low complexity" evidence="1">
    <location>
        <begin position="309"/>
        <end position="322"/>
    </location>
</feature>
<evidence type="ECO:0000313" key="2">
    <source>
        <dbReference type="Proteomes" id="UP000001554"/>
    </source>
</evidence>
<dbReference type="SUPFAM" id="SSF50494">
    <property type="entry name" value="Trypsin-like serine proteases"/>
    <property type="match status" value="1"/>
</dbReference>